<dbReference type="InterPro" id="IPR001296">
    <property type="entry name" value="Glyco_trans_1"/>
</dbReference>
<protein>
    <submittedName>
        <fullName evidence="3">Glycosyltransferase</fullName>
    </submittedName>
</protein>
<dbReference type="EMBL" id="JANCLV010000012">
    <property type="protein sequence ID" value="MCP9001240.1"/>
    <property type="molecule type" value="Genomic_DNA"/>
</dbReference>
<dbReference type="SUPFAM" id="SSF53756">
    <property type="entry name" value="UDP-Glycosyltransferase/glycogen phosphorylase"/>
    <property type="match status" value="1"/>
</dbReference>
<dbReference type="Proteomes" id="UP001524318">
    <property type="component" value="Unassembled WGS sequence"/>
</dbReference>
<gene>
    <name evidence="3" type="ORF">NFC73_16115</name>
</gene>
<dbReference type="RefSeq" id="WP_254751783.1">
    <property type="nucleotide sequence ID" value="NZ_JANCLV010000012.1"/>
</dbReference>
<comment type="caution">
    <text evidence="3">The sequence shown here is derived from an EMBL/GenBank/DDBJ whole genome shotgun (WGS) entry which is preliminary data.</text>
</comment>
<dbReference type="PANTHER" id="PTHR12526">
    <property type="entry name" value="GLYCOSYLTRANSFERASE"/>
    <property type="match status" value="1"/>
</dbReference>
<dbReference type="Gene3D" id="3.40.50.2000">
    <property type="entry name" value="Glycogen Phosphorylase B"/>
    <property type="match status" value="2"/>
</dbReference>
<dbReference type="Pfam" id="PF00534">
    <property type="entry name" value="Glycos_transf_1"/>
    <property type="match status" value="1"/>
</dbReference>
<accession>A0ABT1LRZ0</accession>
<keyword evidence="4" id="KW-1185">Reference proteome</keyword>
<evidence type="ECO:0000313" key="3">
    <source>
        <dbReference type="EMBL" id="MCP9001240.1"/>
    </source>
</evidence>
<name>A0ABT1LRZ0_9MICC</name>
<organism evidence="3 4">
    <name type="scientific">Pseudarthrobacter humi</name>
    <dbReference type="NCBI Taxonomy" id="2952523"/>
    <lineage>
        <taxon>Bacteria</taxon>
        <taxon>Bacillati</taxon>
        <taxon>Actinomycetota</taxon>
        <taxon>Actinomycetes</taxon>
        <taxon>Micrococcales</taxon>
        <taxon>Micrococcaceae</taxon>
        <taxon>Pseudarthrobacter</taxon>
    </lineage>
</organism>
<sequence>MNVVFWQNTLSIHQAPLIRELARNGTNRVVVVAESDIGGRRSRMGWEAVDYGDAKVVVSPDIREREEILERERTRSSHIFSGFGVYPATTRTMRKLMRGPHGRIAVVSESWETEGLRGVARTLRYKLAHMWFSKEVDFFFCIGAQSILQFRRIGVPDERLHPFAYFVADIVRPHHAQRISRDVDLLYVGELAPWKDPTSLIRALATLDASNWHLRMVGEGQSAEEIRQLATELGLIERITFLPYQSNTVVRSMMSESDLLILPSRYDGWGAVASEALLAGTKVVISSAAGASQLVRSEMQGWVFEPGDVTSLADLLASVVRSGGQTQQERSRLSKWAYQVISPRAGAQYLEEVLSAPPSRSAVVRAPWVATNDSST</sequence>
<dbReference type="CDD" id="cd03801">
    <property type="entry name" value="GT4_PimA-like"/>
    <property type="match status" value="1"/>
</dbReference>
<proteinExistence type="predicted"/>
<keyword evidence="1" id="KW-0808">Transferase</keyword>
<feature type="domain" description="Glycosyl transferase family 1" evidence="2">
    <location>
        <begin position="182"/>
        <end position="338"/>
    </location>
</feature>
<reference evidence="3 4" key="1">
    <citation type="submission" date="2022-06" db="EMBL/GenBank/DDBJ databases">
        <title>Pseudarthrobacter sp. strain RMG13 Genome sequencing and assembly.</title>
        <authorList>
            <person name="Kim I."/>
        </authorList>
    </citation>
    <scope>NUCLEOTIDE SEQUENCE [LARGE SCALE GENOMIC DNA]</scope>
    <source>
        <strain evidence="3 4">RMG13</strain>
    </source>
</reference>
<evidence type="ECO:0000313" key="4">
    <source>
        <dbReference type="Proteomes" id="UP001524318"/>
    </source>
</evidence>
<evidence type="ECO:0000256" key="1">
    <source>
        <dbReference type="ARBA" id="ARBA00022679"/>
    </source>
</evidence>
<evidence type="ECO:0000259" key="2">
    <source>
        <dbReference type="Pfam" id="PF00534"/>
    </source>
</evidence>